<comment type="caution">
    <text evidence="1">The sequence shown here is derived from an EMBL/GenBank/DDBJ whole genome shotgun (WGS) entry which is preliminary data.</text>
</comment>
<reference evidence="1 2" key="1">
    <citation type="journal article" date="2016" name="Nat. Commun.">
        <title>Thousands of microbial genomes shed light on interconnected biogeochemical processes in an aquifer system.</title>
        <authorList>
            <person name="Anantharaman K."/>
            <person name="Brown C.T."/>
            <person name="Hug L.A."/>
            <person name="Sharon I."/>
            <person name="Castelle C.J."/>
            <person name="Probst A.J."/>
            <person name="Thomas B.C."/>
            <person name="Singh A."/>
            <person name="Wilkins M.J."/>
            <person name="Karaoz U."/>
            <person name="Brodie E.L."/>
            <person name="Williams K.H."/>
            <person name="Hubbard S.S."/>
            <person name="Banfield J.F."/>
        </authorList>
    </citation>
    <scope>NUCLEOTIDE SEQUENCE [LARGE SCALE GENOMIC DNA]</scope>
</reference>
<dbReference type="SUPFAM" id="SSF46561">
    <property type="entry name" value="Ribosomal protein L29 (L29p)"/>
    <property type="match status" value="1"/>
</dbReference>
<dbReference type="GO" id="GO:0005840">
    <property type="term" value="C:ribosome"/>
    <property type="evidence" value="ECO:0007669"/>
    <property type="project" value="InterPro"/>
</dbReference>
<gene>
    <name evidence="1" type="ORF">A3J13_02460</name>
</gene>
<organism evidence="1 2">
    <name type="scientific">Candidatus Daviesbacteria bacterium RIFCSPLOWO2_02_FULL_36_8</name>
    <dbReference type="NCBI Taxonomy" id="1797793"/>
    <lineage>
        <taxon>Bacteria</taxon>
        <taxon>Candidatus Daviesiibacteriota</taxon>
    </lineage>
</organism>
<evidence type="ECO:0008006" key="3">
    <source>
        <dbReference type="Google" id="ProtNLM"/>
    </source>
</evidence>
<dbReference type="GO" id="GO:0003735">
    <property type="term" value="F:structural constituent of ribosome"/>
    <property type="evidence" value="ECO:0007669"/>
    <property type="project" value="InterPro"/>
</dbReference>
<dbReference type="InterPro" id="IPR036049">
    <property type="entry name" value="Ribosomal_uL29_sf"/>
</dbReference>
<name>A0A1F5MFG7_9BACT</name>
<accession>A0A1F5MFG7</accession>
<evidence type="ECO:0000313" key="2">
    <source>
        <dbReference type="Proteomes" id="UP000183317"/>
    </source>
</evidence>
<dbReference type="Gene3D" id="1.10.287.310">
    <property type="match status" value="1"/>
</dbReference>
<protein>
    <recommendedName>
        <fullName evidence="3">50S ribosomal protein L29</fullName>
    </recommendedName>
</protein>
<dbReference type="Proteomes" id="UP000183317">
    <property type="component" value="Unassembled WGS sequence"/>
</dbReference>
<evidence type="ECO:0000313" key="1">
    <source>
        <dbReference type="EMBL" id="OGE64104.1"/>
    </source>
</evidence>
<dbReference type="EMBL" id="MFDU01000047">
    <property type="protein sequence ID" value="OGE64104.1"/>
    <property type="molecule type" value="Genomic_DNA"/>
</dbReference>
<sequence>MKKNDLITVKALDIKELIVKAKSIRMEIADLTLDKNMKKLKDLKAVSKKRKDLAQTLTFLKQKQMLEQLEVTPEVKVKEMK</sequence>
<proteinExistence type="predicted"/>
<dbReference type="AlphaFoldDB" id="A0A1F5MFG7"/>
<dbReference type="GO" id="GO:0006412">
    <property type="term" value="P:translation"/>
    <property type="evidence" value="ECO:0007669"/>
    <property type="project" value="InterPro"/>
</dbReference>